<dbReference type="PATRIC" id="fig|649747.3.peg.1741"/>
<dbReference type="AlphaFoldDB" id="U1WN16"/>
<accession>U1WN16</accession>
<sequence>MHVADEAAFSFVHFFGIKVLNFGKKRGGNVEKRGPSLLFREVKIVKMQKQ</sequence>
<protein>
    <submittedName>
        <fullName evidence="1">Uncharacterized protein</fullName>
    </submittedName>
</protein>
<reference evidence="1 2" key="1">
    <citation type="submission" date="2013-08" db="EMBL/GenBank/DDBJ databases">
        <authorList>
            <person name="Weinstock G."/>
            <person name="Sodergren E."/>
            <person name="Wylie T."/>
            <person name="Fulton L."/>
            <person name="Fulton R."/>
            <person name="Fronick C."/>
            <person name="O'Laughlin M."/>
            <person name="Godfrey J."/>
            <person name="Miner T."/>
            <person name="Herter B."/>
            <person name="Appelbaum E."/>
            <person name="Cordes M."/>
            <person name="Lek S."/>
            <person name="Wollam A."/>
            <person name="Pepin K.H."/>
            <person name="Palsikar V.B."/>
            <person name="Mitreva M."/>
            <person name="Wilson R.K."/>
        </authorList>
    </citation>
    <scope>NUCLEOTIDE SEQUENCE [LARGE SCALE GENOMIC DNA]</scope>
    <source>
        <strain evidence="1 2">ATCC 12856</strain>
    </source>
</reference>
<keyword evidence="2" id="KW-1185">Reference proteome</keyword>
<proteinExistence type="predicted"/>
<name>U1WN16_ANEAE</name>
<organism evidence="1 2">
    <name type="scientific">Aneurinibacillus aneurinilyticus ATCC 12856</name>
    <dbReference type="NCBI Taxonomy" id="649747"/>
    <lineage>
        <taxon>Bacteria</taxon>
        <taxon>Bacillati</taxon>
        <taxon>Bacillota</taxon>
        <taxon>Bacilli</taxon>
        <taxon>Bacillales</taxon>
        <taxon>Paenibacillaceae</taxon>
        <taxon>Aneurinibacillus group</taxon>
        <taxon>Aneurinibacillus</taxon>
    </lineage>
</organism>
<dbReference type="Proteomes" id="UP000016511">
    <property type="component" value="Unassembled WGS sequence"/>
</dbReference>
<dbReference type="STRING" id="649747.HMPREF0083_01927"/>
<dbReference type="HOGENOM" id="CLU_3113998_0_0_9"/>
<dbReference type="EMBL" id="AWSJ01000126">
    <property type="protein sequence ID" value="ERI09994.1"/>
    <property type="molecule type" value="Genomic_DNA"/>
</dbReference>
<evidence type="ECO:0000313" key="1">
    <source>
        <dbReference type="EMBL" id="ERI09994.1"/>
    </source>
</evidence>
<evidence type="ECO:0000313" key="2">
    <source>
        <dbReference type="Proteomes" id="UP000016511"/>
    </source>
</evidence>
<gene>
    <name evidence="1" type="ORF">HMPREF0083_01927</name>
</gene>
<comment type="caution">
    <text evidence="1">The sequence shown here is derived from an EMBL/GenBank/DDBJ whole genome shotgun (WGS) entry which is preliminary data.</text>
</comment>